<reference evidence="1" key="1">
    <citation type="submission" date="2022-03" db="EMBL/GenBank/DDBJ databases">
        <authorList>
            <person name="Brunel B."/>
        </authorList>
    </citation>
    <scope>NUCLEOTIDE SEQUENCE</scope>
    <source>
        <strain evidence="1">STM4922sample</strain>
    </source>
</reference>
<evidence type="ECO:0000313" key="1">
    <source>
        <dbReference type="EMBL" id="CAH2398374.1"/>
    </source>
</evidence>
<sequence length="74" mass="8146">MGRSRTWPRSEAWAKAGVGNRRANEVAKGIAIAKRQRSTAPPSVLPDISPTWGEIGSSLDRRLPCDVGDWRSCR</sequence>
<name>A0ABN8JK98_9HYPH</name>
<comment type="caution">
    <text evidence="1">The sequence shown here is derived from an EMBL/GenBank/DDBJ whole genome shotgun (WGS) entry which is preliminary data.</text>
</comment>
<accession>A0ABN8JK98</accession>
<proteinExistence type="predicted"/>
<organism evidence="1 2">
    <name type="scientific">Mesorhizobium ventifaucium</name>
    <dbReference type="NCBI Taxonomy" id="666020"/>
    <lineage>
        <taxon>Bacteria</taxon>
        <taxon>Pseudomonadati</taxon>
        <taxon>Pseudomonadota</taxon>
        <taxon>Alphaproteobacteria</taxon>
        <taxon>Hyphomicrobiales</taxon>
        <taxon>Phyllobacteriaceae</taxon>
        <taxon>Mesorhizobium</taxon>
    </lineage>
</organism>
<evidence type="ECO:0000313" key="2">
    <source>
        <dbReference type="Proteomes" id="UP001152604"/>
    </source>
</evidence>
<dbReference type="EMBL" id="CAKXZS010000012">
    <property type="protein sequence ID" value="CAH2398374.1"/>
    <property type="molecule type" value="Genomic_DNA"/>
</dbReference>
<protein>
    <submittedName>
        <fullName evidence="1">Uncharacterized protein</fullName>
    </submittedName>
</protein>
<keyword evidence="2" id="KW-1185">Reference proteome</keyword>
<gene>
    <name evidence="1" type="ORF">MES4922_20064</name>
</gene>
<dbReference type="Proteomes" id="UP001152604">
    <property type="component" value="Unassembled WGS sequence"/>
</dbReference>